<proteinExistence type="predicted"/>
<organism evidence="1">
    <name type="scientific">viral metagenome</name>
    <dbReference type="NCBI Taxonomy" id="1070528"/>
    <lineage>
        <taxon>unclassified sequences</taxon>
        <taxon>metagenomes</taxon>
        <taxon>organismal metagenomes</taxon>
    </lineage>
</organism>
<dbReference type="AlphaFoldDB" id="A0A6M3JTY3"/>
<reference evidence="1" key="1">
    <citation type="submission" date="2020-03" db="EMBL/GenBank/DDBJ databases">
        <title>The deep terrestrial virosphere.</title>
        <authorList>
            <person name="Holmfeldt K."/>
            <person name="Nilsson E."/>
            <person name="Simone D."/>
            <person name="Lopez-Fernandez M."/>
            <person name="Wu X."/>
            <person name="de Brujin I."/>
            <person name="Lundin D."/>
            <person name="Andersson A."/>
            <person name="Bertilsson S."/>
            <person name="Dopson M."/>
        </authorList>
    </citation>
    <scope>NUCLEOTIDE SEQUENCE</scope>
    <source>
        <strain evidence="1">MM415A02873</strain>
    </source>
</reference>
<accession>A0A6M3JTY3</accession>
<protein>
    <submittedName>
        <fullName evidence="1">Uncharacterized protein</fullName>
    </submittedName>
</protein>
<name>A0A6M3JTY3_9ZZZZ</name>
<sequence length="86" mass="9888">MKIKLERNGRIWRNGQSGGIEEVLDIYYGENMSLLHARGFCNRVWPEISGYEIKMGEAIVVEFEIVKSIIIEKRIDEGPIASHLLQ</sequence>
<gene>
    <name evidence="1" type="ORF">MM415A02873_0004</name>
</gene>
<dbReference type="EMBL" id="MT141929">
    <property type="protein sequence ID" value="QJA72157.1"/>
    <property type="molecule type" value="Genomic_DNA"/>
</dbReference>
<evidence type="ECO:0000313" key="1">
    <source>
        <dbReference type="EMBL" id="QJA72157.1"/>
    </source>
</evidence>